<evidence type="ECO:0000313" key="1">
    <source>
        <dbReference type="EMBL" id="MUL39541.1"/>
    </source>
</evidence>
<name>A0A6N8G332_9CHRO</name>
<proteinExistence type="predicted"/>
<dbReference type="RefSeq" id="WP_105218736.1">
    <property type="nucleotide sequence ID" value="NZ_CAWNSU010000007.1"/>
</dbReference>
<accession>A0A6N8G332</accession>
<dbReference type="EMBL" id="NAPY01000095">
    <property type="protein sequence ID" value="MUL39541.1"/>
    <property type="molecule type" value="Genomic_DNA"/>
</dbReference>
<dbReference type="Proteomes" id="UP000441797">
    <property type="component" value="Unassembled WGS sequence"/>
</dbReference>
<reference evidence="1 2" key="1">
    <citation type="journal article" date="2019" name="Front. Microbiol.">
        <title>Genomic Features for Desiccation Tolerance and Sugar Biosynthesis in the Extremophile Gloeocapsopsis sp. UTEX B3054.</title>
        <authorList>
            <person name="Urrejola C."/>
            <person name="Alcorta J."/>
            <person name="Salas L."/>
            <person name="Vasquez M."/>
            <person name="Polz M.F."/>
            <person name="Vicuna R."/>
            <person name="Diez B."/>
        </authorList>
    </citation>
    <scope>NUCLEOTIDE SEQUENCE [LARGE SCALE GENOMIC DNA]</scope>
    <source>
        <strain evidence="1 2">1H9</strain>
    </source>
</reference>
<dbReference type="AlphaFoldDB" id="A0A6N8G332"/>
<evidence type="ECO:0000313" key="2">
    <source>
        <dbReference type="Proteomes" id="UP000441797"/>
    </source>
</evidence>
<dbReference type="OrthoDB" id="505288at2"/>
<comment type="caution">
    <text evidence="1">The sequence shown here is derived from an EMBL/GenBank/DDBJ whole genome shotgun (WGS) entry which is preliminary data.</text>
</comment>
<organism evidence="1 2">
    <name type="scientific">Gloeocapsopsis dulcis AAB1 = 1H9</name>
    <dbReference type="NCBI Taxonomy" id="1433147"/>
    <lineage>
        <taxon>Bacteria</taxon>
        <taxon>Bacillati</taxon>
        <taxon>Cyanobacteriota</taxon>
        <taxon>Cyanophyceae</taxon>
        <taxon>Oscillatoriophycideae</taxon>
        <taxon>Chroococcales</taxon>
        <taxon>Chroococcaceae</taxon>
        <taxon>Gloeocapsopsis</taxon>
        <taxon>Gloeocapsopsis dulcis</taxon>
    </lineage>
</organism>
<protein>
    <submittedName>
        <fullName evidence="1">Uncharacterized protein</fullName>
    </submittedName>
</protein>
<gene>
    <name evidence="1" type="ORF">BWI75_25605</name>
</gene>
<keyword evidence="2" id="KW-1185">Reference proteome</keyword>
<sequence>MTLLQDSEWGKWSDREIARYCKVDHKTVGKFRASLTGEFPSEKRTYKTKHGTAAKMNVTNIGKSTQELPSSDTAVAELDTKEQELVAVEELKPAIAEHLQLAEGGLVEVCVPDNKINGRWGRIAAVTPYTVEVWLRDVDTMMMQKYTLKYQQLTALPLEKEPQLTEICDRISSLRRCNLDPFEVEILNLLERPVVFTPTELEYLAHIEKRHGIAPDE</sequence>